<organism evidence="2 3">
    <name type="scientific">Puccinia graminis f. sp. tritici</name>
    <dbReference type="NCBI Taxonomy" id="56615"/>
    <lineage>
        <taxon>Eukaryota</taxon>
        <taxon>Fungi</taxon>
        <taxon>Dikarya</taxon>
        <taxon>Basidiomycota</taxon>
        <taxon>Pucciniomycotina</taxon>
        <taxon>Pucciniomycetes</taxon>
        <taxon>Pucciniales</taxon>
        <taxon>Pucciniaceae</taxon>
        <taxon>Puccinia</taxon>
    </lineage>
</organism>
<protein>
    <submittedName>
        <fullName evidence="2">Uncharacterized protein</fullName>
    </submittedName>
</protein>
<dbReference type="Proteomes" id="UP000325313">
    <property type="component" value="Unassembled WGS sequence"/>
</dbReference>
<dbReference type="AlphaFoldDB" id="A0A5B0RD70"/>
<feature type="region of interest" description="Disordered" evidence="1">
    <location>
        <begin position="254"/>
        <end position="373"/>
    </location>
</feature>
<evidence type="ECO:0000256" key="1">
    <source>
        <dbReference type="SAM" id="MobiDB-lite"/>
    </source>
</evidence>
<gene>
    <name evidence="2" type="ORF">PGTUg99_012491</name>
</gene>
<feature type="compositionally biased region" description="Basic residues" evidence="1">
    <location>
        <begin position="277"/>
        <end position="287"/>
    </location>
</feature>
<dbReference type="EMBL" id="VDEP01000206">
    <property type="protein sequence ID" value="KAA1123746.1"/>
    <property type="molecule type" value="Genomic_DNA"/>
</dbReference>
<evidence type="ECO:0000313" key="3">
    <source>
        <dbReference type="Proteomes" id="UP000325313"/>
    </source>
</evidence>
<accession>A0A5B0RD70</accession>
<sequence>MFTGCFVQETAQKQPVTGRGLAGAAVAQSRAWPARLVAPTLSPPPRLPVFSFLRSDRPSYESSCQVIRPMRGAPLGPHPGLKLPTAASHWLELEPTAPGKWNRHGSLFEASGRTLDSSSWLLLVIGAVLVYTSKKRRDEGIKNCPFTSLSFLTQHPMPRPSTPYPVFTRARSSSAPIVVPSHPFPTIGERSTMTEDYSSDFPVPNASPAAPSSPEAVSMDLDVVVEAPPSHSIPAPAPISSPRAVPAFRIRGAANAAPHSSPTPLVPVNQNGGGARARGRARNRGQARGRGLDPVRVRGRGCGFVPAPLRGRGRPSGSNSLPTGPVISNRAVVGRGATPPPAPRGSRLPTPQLSPGGPFERNGSVTSADNSWVEPHVRTRTQFPSPVPFGFYDVDDYHRLAPHQVAALLDRRPDFGRYDQYRFAPQLYTAFYQEVASALVGHFTQHPAANALEREGRVALFRFIGRRYRSAMRRVPT</sequence>
<name>A0A5B0RD70_PUCGR</name>
<reference evidence="2 3" key="1">
    <citation type="submission" date="2019-05" db="EMBL/GenBank/DDBJ databases">
        <title>Emergence of the Ug99 lineage of the wheat stem rust pathogen through somatic hybridization.</title>
        <authorList>
            <person name="Li F."/>
            <person name="Upadhyaya N.M."/>
            <person name="Sperschneider J."/>
            <person name="Matny O."/>
            <person name="Nguyen-Phuc H."/>
            <person name="Mago R."/>
            <person name="Raley C."/>
            <person name="Miller M.E."/>
            <person name="Silverstein K.A.T."/>
            <person name="Henningsen E."/>
            <person name="Hirsch C.D."/>
            <person name="Visser B."/>
            <person name="Pretorius Z.A."/>
            <person name="Steffenson B.J."/>
            <person name="Schwessinger B."/>
            <person name="Dodds P.N."/>
            <person name="Figueroa M."/>
        </authorList>
    </citation>
    <scope>NUCLEOTIDE SEQUENCE [LARGE SCALE GENOMIC DNA]</scope>
    <source>
        <strain evidence="2 3">Ug99</strain>
    </source>
</reference>
<proteinExistence type="predicted"/>
<evidence type="ECO:0000313" key="2">
    <source>
        <dbReference type="EMBL" id="KAA1123746.1"/>
    </source>
</evidence>
<comment type="caution">
    <text evidence="2">The sequence shown here is derived from an EMBL/GenBank/DDBJ whole genome shotgun (WGS) entry which is preliminary data.</text>
</comment>